<proteinExistence type="predicted"/>
<organism evidence="2 3">
    <name type="scientific">Muribaculum intestinale</name>
    <dbReference type="NCBI Taxonomy" id="1796646"/>
    <lineage>
        <taxon>Bacteria</taxon>
        <taxon>Pseudomonadati</taxon>
        <taxon>Bacteroidota</taxon>
        <taxon>Bacteroidia</taxon>
        <taxon>Bacteroidales</taxon>
        <taxon>Muribaculaceae</taxon>
        <taxon>Muribaculum</taxon>
    </lineage>
</organism>
<feature type="region of interest" description="Disordered" evidence="1">
    <location>
        <begin position="774"/>
        <end position="801"/>
    </location>
</feature>
<evidence type="ECO:0000313" key="3">
    <source>
        <dbReference type="Proteomes" id="UP000306630"/>
    </source>
</evidence>
<reference evidence="2 3" key="1">
    <citation type="submission" date="2019-04" db="EMBL/GenBank/DDBJ databases">
        <title>Microbes associate with the intestines of laboratory mice.</title>
        <authorList>
            <person name="Navarre W."/>
            <person name="Wong E."/>
            <person name="Huang K."/>
            <person name="Tropini C."/>
            <person name="Ng K."/>
            <person name="Yu B."/>
        </authorList>
    </citation>
    <scope>NUCLEOTIDE SEQUENCE [LARGE SCALE GENOMIC DNA]</scope>
    <source>
        <strain evidence="2 3">NM06_A21</strain>
    </source>
</reference>
<evidence type="ECO:0000313" key="2">
    <source>
        <dbReference type="EMBL" id="TGY74979.1"/>
    </source>
</evidence>
<dbReference type="Proteomes" id="UP000306630">
    <property type="component" value="Unassembled WGS sequence"/>
</dbReference>
<dbReference type="EMBL" id="SRYD01000015">
    <property type="protein sequence ID" value="TGY74979.1"/>
    <property type="molecule type" value="Genomic_DNA"/>
</dbReference>
<dbReference type="AlphaFoldDB" id="A0A4V3RUI2"/>
<gene>
    <name evidence="2" type="ORF">E5333_04955</name>
</gene>
<accession>A0A4V3RUI2</accession>
<protein>
    <submittedName>
        <fullName evidence="2">Uncharacterized protein</fullName>
    </submittedName>
</protein>
<comment type="caution">
    <text evidence="2">The sequence shown here is derived from an EMBL/GenBank/DDBJ whole genome shotgun (WGS) entry which is preliminary data.</text>
</comment>
<evidence type="ECO:0000256" key="1">
    <source>
        <dbReference type="SAM" id="MobiDB-lite"/>
    </source>
</evidence>
<name>A0A4V3RUI2_9BACT</name>
<sequence>MDYTKRYSGTFLRIDDCPVTVELWVADEINDSGEVGELSFPADSPVTIERSYQGKEEPVEGATLTVTVLSPGDRTYTGLYSIDPGMVRMDIFVNGNLYWRGLMDAETYSEPYERARDYEVSLQGTDFGILDRRRWEYGGGFMSVMDVVRRVLGVCALDDLPVDTGMISTTMSDGSALNLEDIVVNCENFINDEGEGLKLKEVLQGVLQPLGLHIRQCYGKVYIYDINGFRKGASREIYWTADRQDLGVDRVYNTCRITFSPGMRSGNLFGADDDFDAPPTWFIRNIENQLNVPQIEPYSASADGREWLWWTIFGTNNGSKCDQYDNPGAAIMVRGGRDDDPVEVAAELGVRPLRIKSLNSGEDCAGIAVTWPSMVYTGMTGGGNPYYWHCNVRRWGVPVSSLLVPRSIAGAWTNAARRNELHRLMKTRAVSVGPTDAAYLKITMEMLFDGRLNPWEAVENNDTYNLWEWNSRKAKERIDKYAWMIRVPIRLLFRSHADGRIWMWQHFNQEAFKTQPVDTFGRWIEIADGGSATIRDDSWSYLSYWENDREGQPAAGGWKTNRPHIFPGKYDIYETLKRAEGQYVYNPARDIMSTGDMWLEVFDGDWIVGDDLERQPAIQHTWRYFSMSPLWVLFKLPKIEPVAGCFPEVEVNEEDIITEGVINKGAAEDIEISTICGTATGLYGARGIYIHQGRALETLCREGYTAGAEELLIRTLLSNYGHRHTVLSGEMRIPDFFGPMSEACQSPDARFIIGDSAEDVRMWTTDASVVEVSPDNYEQRKAADEPGVGVPPWSDVEQDKE</sequence>
<dbReference type="RefSeq" id="WP_135992963.1">
    <property type="nucleotide sequence ID" value="NZ_SRYD01000015.1"/>
</dbReference>